<accession>A0A1H4ATY7</accession>
<reference evidence="2 3" key="1">
    <citation type="submission" date="2016-10" db="EMBL/GenBank/DDBJ databases">
        <authorList>
            <person name="de Groot N.N."/>
        </authorList>
    </citation>
    <scope>NUCLEOTIDE SEQUENCE [LARGE SCALE GENOMIC DNA]</scope>
    <source>
        <strain evidence="2 3">DSM 25383</strain>
    </source>
</reference>
<dbReference type="OrthoDB" id="5365245at2"/>
<organism evidence="2 3">
    <name type="scientific">Alistipes timonensis JC136</name>
    <dbReference type="NCBI Taxonomy" id="1033731"/>
    <lineage>
        <taxon>Bacteria</taxon>
        <taxon>Pseudomonadati</taxon>
        <taxon>Bacteroidota</taxon>
        <taxon>Bacteroidia</taxon>
        <taxon>Bacteroidales</taxon>
        <taxon>Rikenellaceae</taxon>
        <taxon>Alistipes</taxon>
    </lineage>
</organism>
<evidence type="ECO:0000313" key="3">
    <source>
        <dbReference type="Proteomes" id="UP000183253"/>
    </source>
</evidence>
<dbReference type="EMBL" id="FNRI01000003">
    <property type="protein sequence ID" value="SEA39112.1"/>
    <property type="molecule type" value="Genomic_DNA"/>
</dbReference>
<name>A0A1H4ATY7_9BACT</name>
<protein>
    <recommendedName>
        <fullName evidence="4">DUF4857 domain-containing protein</fullName>
    </recommendedName>
</protein>
<dbReference type="Proteomes" id="UP000183253">
    <property type="component" value="Unassembled WGS sequence"/>
</dbReference>
<feature type="transmembrane region" description="Helical" evidence="1">
    <location>
        <begin position="358"/>
        <end position="375"/>
    </location>
</feature>
<dbReference type="RefSeq" id="WP_010261446.1">
    <property type="nucleotide sequence ID" value="NZ_CAEG01000010.1"/>
</dbReference>
<proteinExistence type="predicted"/>
<evidence type="ECO:0008006" key="4">
    <source>
        <dbReference type="Google" id="ProtNLM"/>
    </source>
</evidence>
<keyword evidence="1" id="KW-1133">Transmembrane helix</keyword>
<dbReference type="STRING" id="1033731.SAMN05444145_103115"/>
<keyword evidence="1" id="KW-0472">Membrane</keyword>
<dbReference type="Pfam" id="PF16149">
    <property type="entry name" value="DUF4857"/>
    <property type="match status" value="1"/>
</dbReference>
<dbReference type="AlphaFoldDB" id="A0A1H4ATY7"/>
<sequence length="418" mass="46938">MYRNIIRVVAVLFAAFAAAMALPGFYRMVPASWHGDYKKIVYSEVLGDFIISKSIYSNDPSDRSGIRYEIRDSKGNAYTPEQADTLAVLENASQLIYEGRLPETVCGVAVTPERVSAHDYTVYFGDGGGRDYGLLDLKDKLSYVSNDYRTQDLFRFGRGGIEFLDAPSNRVDTAKTAAFRRALAGAGFVSPASGTWTPADRTDAETLGYFMTDSRGGLFRMGMCGGEPEVERIALPEGCVVRNLSFADRPEFLAMMLTEKGEVYRMGRDYTFRRLPLPDTRAMRVAMHGMLLFNKFVYAYHDHTTCYVTDVDYRMIDSCTVGNRTYEQTAKYKAQQVVFPFTVRLTPWHGLRFTWSDGFLWLLVSVCLTGIMAAIKRRRRESLHDPFVLVDLVIVALFGIYGFLGVLVMPGLGNPNVN</sequence>
<evidence type="ECO:0000313" key="2">
    <source>
        <dbReference type="EMBL" id="SEA39112.1"/>
    </source>
</evidence>
<feature type="transmembrane region" description="Helical" evidence="1">
    <location>
        <begin position="387"/>
        <end position="409"/>
    </location>
</feature>
<evidence type="ECO:0000256" key="1">
    <source>
        <dbReference type="SAM" id="Phobius"/>
    </source>
</evidence>
<keyword evidence="1" id="KW-0812">Transmembrane</keyword>
<dbReference type="InterPro" id="IPR032333">
    <property type="entry name" value="DUF4857"/>
</dbReference>
<keyword evidence="3" id="KW-1185">Reference proteome</keyword>
<gene>
    <name evidence="2" type="ORF">SAMN05444145_103115</name>
</gene>